<evidence type="ECO:0000256" key="5">
    <source>
        <dbReference type="ARBA" id="ARBA00022679"/>
    </source>
</evidence>
<dbReference type="Gene3D" id="3.40.190.10">
    <property type="entry name" value="Periplasmic binding protein-like II"/>
    <property type="match status" value="2"/>
</dbReference>
<keyword evidence="3 8" id="KW-0285">Flavoprotein</keyword>
<feature type="binding site" evidence="8">
    <location>
        <position position="37"/>
    </location>
    <ligand>
        <name>FMN</name>
        <dbReference type="ChEBI" id="CHEBI:58210"/>
    </ligand>
</feature>
<dbReference type="Proteomes" id="UP000030106">
    <property type="component" value="Unassembled WGS sequence"/>
</dbReference>
<feature type="binding site" evidence="8">
    <location>
        <begin position="88"/>
        <end position="91"/>
    </location>
    <ligand>
        <name>FMN</name>
        <dbReference type="ChEBI" id="CHEBI:58210"/>
    </ligand>
</feature>
<dbReference type="InterPro" id="IPR001638">
    <property type="entry name" value="Solute-binding_3/MltF_N"/>
</dbReference>
<dbReference type="GO" id="GO:0005739">
    <property type="term" value="C:mitochondrion"/>
    <property type="evidence" value="ECO:0007669"/>
    <property type="project" value="UniProtKB-SubCell"/>
</dbReference>
<sequence>MKRLIVGISGASGAIYGVRLLQILQQLPEVESHLVMSNAARQTLALETDYSLRDVQALADVVHDSRDIAASISSGSFKTMGMAVLPCSIKTLSGIVHSYTDGLLTRAADVVLKERRPLVLCIRETPLHLGHLRLMTQASELGAVIMPPVPAFYHRPQTLQDIVDQTVNRVLDQFDLELPEDLFIRWGEHNAASVFAAIPQNVRIGTDATYAPFSSKDAKGDFVGFDIDLGNELCKRIQTKCTWVGSDFDSLIPSLKAKKIDAIISSLSITEKRQQEILFSDKLYAADSRLIAAKGSPIQPTLESLKGKHVGVLQGSIQETYGNAEWRPKGVDVVAYANQDLIYSDLAAGRLDAAFQDEVAGSEGFLKQPAGKDYAFAGPYRPA</sequence>
<dbReference type="Pfam" id="PF00497">
    <property type="entry name" value="SBP_bac_3"/>
    <property type="match status" value="1"/>
</dbReference>
<dbReference type="PANTHER" id="PTHR35936">
    <property type="entry name" value="MEMBRANE-BOUND LYTIC MUREIN TRANSGLYCOSYLASE F"/>
    <property type="match status" value="1"/>
</dbReference>
<evidence type="ECO:0000256" key="8">
    <source>
        <dbReference type="HAMAP-Rule" id="MF_03197"/>
    </source>
</evidence>
<evidence type="ECO:0000256" key="1">
    <source>
        <dbReference type="ARBA" id="ARBA00004196"/>
    </source>
</evidence>
<evidence type="ECO:0000256" key="3">
    <source>
        <dbReference type="ARBA" id="ARBA00022630"/>
    </source>
</evidence>
<dbReference type="PANTHER" id="PTHR35936:SF23">
    <property type="entry name" value="LYSINE_ARGININE_ORNITHINE-BINDING PERIPLASMIC PROTEIN"/>
    <property type="match status" value="1"/>
</dbReference>
<gene>
    <name evidence="8" type="primary">PAD1</name>
    <name evidence="10" type="ORF">BBAD15_g177</name>
</gene>
<comment type="similarity">
    <text evidence="7 8">Belongs to the UbiX/PAD1 family.</text>
</comment>
<keyword evidence="4 8" id="KW-0288">FMN</keyword>
<dbReference type="EC" id="2.5.1.129" evidence="8"/>
<comment type="caution">
    <text evidence="10">The sequence shown here is derived from an EMBL/GenBank/DDBJ whole genome shotgun (WGS) entry which is preliminary data.</text>
</comment>
<dbReference type="FunFam" id="3.40.50.1950:FF:000001">
    <property type="entry name" value="Flavin prenyltransferase UbiX"/>
    <property type="match status" value="1"/>
</dbReference>
<dbReference type="Pfam" id="PF02441">
    <property type="entry name" value="Flavoprotein"/>
    <property type="match status" value="1"/>
</dbReference>
<dbReference type="SMART" id="SM00062">
    <property type="entry name" value="PBPb"/>
    <property type="match status" value="1"/>
</dbReference>
<keyword evidence="5 8" id="KW-0808">Transferase</keyword>
<dbReference type="InterPro" id="IPR003382">
    <property type="entry name" value="Flavoprotein"/>
</dbReference>
<evidence type="ECO:0000256" key="2">
    <source>
        <dbReference type="ARBA" id="ARBA00022602"/>
    </source>
</evidence>
<evidence type="ECO:0000256" key="4">
    <source>
        <dbReference type="ARBA" id="ARBA00022643"/>
    </source>
</evidence>
<protein>
    <recommendedName>
        <fullName evidence="8">Flavin prenyltransferase PAD1, mitochondrial</fullName>
        <ecNumber evidence="8">2.5.1.129</ecNumber>
    </recommendedName>
</protein>
<dbReference type="Gene3D" id="3.40.50.1950">
    <property type="entry name" value="Flavin prenyltransferase-like"/>
    <property type="match status" value="1"/>
</dbReference>
<reference evidence="10 11" key="1">
    <citation type="submission" date="2012-10" db="EMBL/GenBank/DDBJ databases">
        <title>Genome sequencing and analysis of entomopathogenic fungi Beauveria bassiana D1-5.</title>
        <authorList>
            <person name="Li Q."/>
            <person name="Wang L."/>
            <person name="Zhang Z."/>
            <person name="Wang Q."/>
            <person name="Ren J."/>
            <person name="Wang M."/>
            <person name="Xu W."/>
            <person name="Wang J."/>
            <person name="Lu Y."/>
            <person name="Du Q."/>
            <person name="Sun Z."/>
        </authorList>
    </citation>
    <scope>NUCLEOTIDE SEQUENCE [LARGE SCALE GENOMIC DNA]</scope>
    <source>
        <strain evidence="10 11">D1-5</strain>
    </source>
</reference>
<dbReference type="InterPro" id="IPR018313">
    <property type="entry name" value="SBP_3_CS"/>
</dbReference>
<dbReference type="NCBIfam" id="TIGR00421">
    <property type="entry name" value="ubiX_pad"/>
    <property type="match status" value="1"/>
</dbReference>
<dbReference type="PROSITE" id="PS01039">
    <property type="entry name" value="SBP_BACTERIAL_3"/>
    <property type="match status" value="1"/>
</dbReference>
<comment type="function">
    <text evidence="8">Flavin prenyltransferase that catalyzes the synthesis of the prenylated FMN cofactor (prenyl-FMN) for the ferulic acid decarboxylase FDC1. The prenyltransferase is metal-independent and links a dimethylallyl moiety from dimethylallyl monophosphate (DMAP) to the flavin N5 and C6 atoms of FMN.</text>
</comment>
<dbReference type="HAMAP" id="MF_01984">
    <property type="entry name" value="ubiX_pad"/>
    <property type="match status" value="1"/>
</dbReference>
<feature type="binding site" evidence="8">
    <location>
        <begin position="10"/>
        <end position="12"/>
    </location>
    <ligand>
        <name>FMN</name>
        <dbReference type="ChEBI" id="CHEBI:58210"/>
    </ligand>
</feature>
<proteinExistence type="inferred from homology"/>
<evidence type="ECO:0000313" key="10">
    <source>
        <dbReference type="EMBL" id="KGQ13871.1"/>
    </source>
</evidence>
<dbReference type="AlphaFoldDB" id="A0A0A2W127"/>
<keyword evidence="2 8" id="KW-0637">Prenyltransferase</keyword>
<evidence type="ECO:0000256" key="7">
    <source>
        <dbReference type="ARBA" id="ARBA00060793"/>
    </source>
</evidence>
<comment type="subcellular location">
    <subcellularLocation>
        <location evidence="1">Cell envelope</location>
    </subcellularLocation>
    <subcellularLocation>
        <location evidence="8">Mitochondrion</location>
    </subcellularLocation>
</comment>
<feature type="domain" description="Solute-binding protein family 3/N-terminal" evidence="9">
    <location>
        <begin position="201"/>
        <end position="383"/>
    </location>
</feature>
<feature type="binding site" evidence="8">
    <location>
        <position position="123"/>
    </location>
    <ligand>
        <name>FMN</name>
        <dbReference type="ChEBI" id="CHEBI:58210"/>
    </ligand>
</feature>
<keyword evidence="6" id="KW-0732">Signal</keyword>
<accession>A0A0A2W127</accession>
<dbReference type="NCBIfam" id="NF004685">
    <property type="entry name" value="PRK06029.1"/>
    <property type="match status" value="1"/>
</dbReference>
<keyword evidence="8" id="KW-0496">Mitochondrion</keyword>
<dbReference type="GO" id="GO:0106141">
    <property type="term" value="F:flavin prenyltransferase activity"/>
    <property type="evidence" value="ECO:0007669"/>
    <property type="project" value="UniProtKB-EC"/>
</dbReference>
<dbReference type="InterPro" id="IPR004507">
    <property type="entry name" value="UbiX-like"/>
</dbReference>
<evidence type="ECO:0000256" key="6">
    <source>
        <dbReference type="ARBA" id="ARBA00022729"/>
    </source>
</evidence>
<evidence type="ECO:0000313" key="11">
    <source>
        <dbReference type="Proteomes" id="UP000030106"/>
    </source>
</evidence>
<dbReference type="InterPro" id="IPR036551">
    <property type="entry name" value="Flavin_trans-like"/>
</dbReference>
<evidence type="ECO:0000259" key="9">
    <source>
        <dbReference type="SMART" id="SM00062"/>
    </source>
</evidence>
<name>A0A0A2W127_BEABA</name>
<dbReference type="SUPFAM" id="SSF52507">
    <property type="entry name" value="Homo-oligomeric flavin-containing Cys decarboxylases, HFCD"/>
    <property type="match status" value="1"/>
</dbReference>
<dbReference type="STRING" id="1245745.A0A0A2W127"/>
<feature type="binding site" evidence="8">
    <location>
        <position position="153"/>
    </location>
    <ligand>
        <name>dimethylallyl phosphate</name>
        <dbReference type="ChEBI" id="CHEBI:88052"/>
    </ligand>
</feature>
<dbReference type="HOGENOM" id="CLU_721570_0_0_1"/>
<feature type="binding site" evidence="8">
    <location>
        <position position="169"/>
    </location>
    <ligand>
        <name>dimethylallyl phosphate</name>
        <dbReference type="ChEBI" id="CHEBI:88052"/>
    </ligand>
</feature>
<dbReference type="SUPFAM" id="SSF53850">
    <property type="entry name" value="Periplasmic binding protein-like II"/>
    <property type="match status" value="1"/>
</dbReference>
<organism evidence="10 11">
    <name type="scientific">Beauveria bassiana D1-5</name>
    <dbReference type="NCBI Taxonomy" id="1245745"/>
    <lineage>
        <taxon>Eukaryota</taxon>
        <taxon>Fungi</taxon>
        <taxon>Dikarya</taxon>
        <taxon>Ascomycota</taxon>
        <taxon>Pezizomycotina</taxon>
        <taxon>Sordariomycetes</taxon>
        <taxon>Hypocreomycetidae</taxon>
        <taxon>Hypocreales</taxon>
        <taxon>Cordycipitaceae</taxon>
        <taxon>Beauveria</taxon>
    </lineage>
</organism>
<comment type="catalytic activity">
    <reaction evidence="8">
        <text>dimethylallyl phosphate + FMNH2 = prenylated FMNH2 + phosphate</text>
        <dbReference type="Rhea" id="RHEA:37743"/>
        <dbReference type="ChEBI" id="CHEBI:43474"/>
        <dbReference type="ChEBI" id="CHEBI:57618"/>
        <dbReference type="ChEBI" id="CHEBI:87467"/>
        <dbReference type="ChEBI" id="CHEBI:88052"/>
        <dbReference type="EC" id="2.5.1.129"/>
    </reaction>
</comment>
<comment type="subunit">
    <text evidence="8">Oligomer.</text>
</comment>
<dbReference type="EMBL" id="ANFO01000017">
    <property type="protein sequence ID" value="KGQ13871.1"/>
    <property type="molecule type" value="Genomic_DNA"/>
</dbReference>